<dbReference type="FunFam" id="1.20.1110.10:FF:000039">
    <property type="entry name" value="Calcium-transporting ATPase"/>
    <property type="match status" value="1"/>
</dbReference>
<dbReference type="InterPro" id="IPR044492">
    <property type="entry name" value="P_typ_ATPase_HD_dom"/>
</dbReference>
<feature type="compositionally biased region" description="Polar residues" evidence="19">
    <location>
        <begin position="27"/>
        <end position="38"/>
    </location>
</feature>
<evidence type="ECO:0000256" key="1">
    <source>
        <dbReference type="ARBA" id="ARBA00004128"/>
    </source>
</evidence>
<dbReference type="GO" id="GO:0005886">
    <property type="term" value="C:plasma membrane"/>
    <property type="evidence" value="ECO:0007669"/>
    <property type="project" value="TreeGrafter"/>
</dbReference>
<dbReference type="PANTHER" id="PTHR24093">
    <property type="entry name" value="CATION TRANSPORTING ATPASE"/>
    <property type="match status" value="1"/>
</dbReference>
<dbReference type="Proteomes" id="UP000319663">
    <property type="component" value="Unassembled WGS sequence"/>
</dbReference>
<evidence type="ECO:0000313" key="24">
    <source>
        <dbReference type="Proteomes" id="UP000319663"/>
    </source>
</evidence>
<dbReference type="SFLD" id="SFLDG00002">
    <property type="entry name" value="C1.7:_P-type_atpase_like"/>
    <property type="match status" value="1"/>
</dbReference>
<dbReference type="GO" id="GO:0006874">
    <property type="term" value="P:intracellular calcium ion homeostasis"/>
    <property type="evidence" value="ECO:0007669"/>
    <property type="project" value="TreeGrafter"/>
</dbReference>
<feature type="compositionally biased region" description="Low complexity" evidence="19">
    <location>
        <begin position="64"/>
        <end position="81"/>
    </location>
</feature>
<dbReference type="InterPro" id="IPR023299">
    <property type="entry name" value="ATPase_P-typ_cyto_dom_N"/>
</dbReference>
<dbReference type="Pfam" id="PF00122">
    <property type="entry name" value="E1-E2_ATPase"/>
    <property type="match status" value="1"/>
</dbReference>
<dbReference type="Gene3D" id="1.20.1110.10">
    <property type="entry name" value="Calcium-transporting ATPase, transmembrane domain"/>
    <property type="match status" value="1"/>
</dbReference>
<evidence type="ECO:0000259" key="20">
    <source>
        <dbReference type="Pfam" id="PF00122"/>
    </source>
</evidence>
<keyword evidence="7 18" id="KW-0547">Nucleotide-binding</keyword>
<feature type="compositionally biased region" description="Polar residues" evidence="19">
    <location>
        <begin position="1397"/>
        <end position="1408"/>
    </location>
</feature>
<dbReference type="EC" id="7.2.2.10" evidence="18"/>
<dbReference type="SFLD" id="SFLDS00003">
    <property type="entry name" value="Haloacid_Dehalogenase"/>
    <property type="match status" value="1"/>
</dbReference>
<dbReference type="SUPFAM" id="SSF81653">
    <property type="entry name" value="Calcium ATPase, transduction domain A"/>
    <property type="match status" value="1"/>
</dbReference>
<feature type="transmembrane region" description="Helical" evidence="18">
    <location>
        <begin position="1158"/>
        <end position="1177"/>
    </location>
</feature>
<keyword evidence="6" id="KW-0479">Metal-binding</keyword>
<comment type="similarity">
    <text evidence="15 18">Belongs to the cation transport ATPase (P-type) (TC 3.A.3) family.</text>
</comment>
<name>A0A507QMB2_MONPU</name>
<evidence type="ECO:0000256" key="17">
    <source>
        <dbReference type="ARBA" id="ARBA00059328"/>
    </source>
</evidence>
<keyword evidence="8 18" id="KW-0106">Calcium</keyword>
<keyword evidence="10" id="KW-0460">Magnesium</keyword>
<dbReference type="InterPro" id="IPR059000">
    <property type="entry name" value="ATPase_P-type_domA"/>
</dbReference>
<keyword evidence="13 18" id="KW-0406">Ion transport</keyword>
<evidence type="ECO:0000259" key="21">
    <source>
        <dbReference type="Pfam" id="PF00689"/>
    </source>
</evidence>
<dbReference type="NCBIfam" id="TIGR01494">
    <property type="entry name" value="ATPase_P-type"/>
    <property type="match status" value="2"/>
</dbReference>
<feature type="region of interest" description="Disordered" evidence="19">
    <location>
        <begin position="1"/>
        <end position="195"/>
    </location>
</feature>
<dbReference type="FunFam" id="3.40.1110.10:FF:000031">
    <property type="entry name" value="Calcium-transporting ATPase"/>
    <property type="match status" value="1"/>
</dbReference>
<evidence type="ECO:0000256" key="6">
    <source>
        <dbReference type="ARBA" id="ARBA00022723"/>
    </source>
</evidence>
<dbReference type="SFLD" id="SFLDF00027">
    <property type="entry name" value="p-type_atpase"/>
    <property type="match status" value="1"/>
</dbReference>
<comment type="subcellular location">
    <subcellularLocation>
        <location evidence="18">Membrane</location>
        <topology evidence="18">Multi-pass membrane protein</topology>
    </subcellularLocation>
    <subcellularLocation>
        <location evidence="1">Vacuole membrane</location>
        <topology evidence="1">Multi-pass membrane protein</topology>
    </subcellularLocation>
</comment>
<dbReference type="GO" id="GO:0016887">
    <property type="term" value="F:ATP hydrolysis activity"/>
    <property type="evidence" value="ECO:0007669"/>
    <property type="project" value="InterPro"/>
</dbReference>
<dbReference type="NCBIfam" id="TIGR01517">
    <property type="entry name" value="ATPase-IIB_Ca"/>
    <property type="match status" value="1"/>
</dbReference>
<evidence type="ECO:0000256" key="5">
    <source>
        <dbReference type="ARBA" id="ARBA00022692"/>
    </source>
</evidence>
<feature type="domain" description="Cation-transporting P-type ATPase C-terminal" evidence="21">
    <location>
        <begin position="1039"/>
        <end position="1210"/>
    </location>
</feature>
<comment type="caution">
    <text evidence="18">Lacks conserved residue(s) required for the propagation of feature annotation.</text>
</comment>
<feature type="compositionally biased region" description="Basic and acidic residues" evidence="19">
    <location>
        <begin position="1380"/>
        <end position="1393"/>
    </location>
</feature>
<evidence type="ECO:0000256" key="9">
    <source>
        <dbReference type="ARBA" id="ARBA00022840"/>
    </source>
</evidence>
<evidence type="ECO:0000256" key="11">
    <source>
        <dbReference type="ARBA" id="ARBA00022967"/>
    </source>
</evidence>
<feature type="transmembrane region" description="Helical" evidence="18">
    <location>
        <begin position="1082"/>
        <end position="1108"/>
    </location>
</feature>
<keyword evidence="11" id="KW-1278">Translocase</keyword>
<dbReference type="InterPro" id="IPR036412">
    <property type="entry name" value="HAD-like_sf"/>
</dbReference>
<comment type="catalytic activity">
    <reaction evidence="16 18">
        <text>Ca(2+)(in) + ATP + H2O = Ca(2+)(out) + ADP + phosphate + H(+)</text>
        <dbReference type="Rhea" id="RHEA:18105"/>
        <dbReference type="ChEBI" id="CHEBI:15377"/>
        <dbReference type="ChEBI" id="CHEBI:15378"/>
        <dbReference type="ChEBI" id="CHEBI:29108"/>
        <dbReference type="ChEBI" id="CHEBI:30616"/>
        <dbReference type="ChEBI" id="CHEBI:43474"/>
        <dbReference type="ChEBI" id="CHEBI:456216"/>
        <dbReference type="EC" id="7.2.2.10"/>
    </reaction>
</comment>
<dbReference type="CDD" id="cd02081">
    <property type="entry name" value="P-type_ATPase_Ca_PMCA-like"/>
    <property type="match status" value="1"/>
</dbReference>
<keyword evidence="3" id="KW-0926">Vacuole</keyword>
<dbReference type="InterPro" id="IPR006408">
    <property type="entry name" value="P-type_ATPase_IIB"/>
</dbReference>
<dbReference type="InterPro" id="IPR008250">
    <property type="entry name" value="ATPase_P-typ_transduc_dom_A_sf"/>
</dbReference>
<feature type="transmembrane region" description="Helical" evidence="18">
    <location>
        <begin position="350"/>
        <end position="370"/>
    </location>
</feature>
<dbReference type="Pfam" id="PF13246">
    <property type="entry name" value="Cation_ATPase"/>
    <property type="match status" value="1"/>
</dbReference>
<feature type="transmembrane region" description="Helical" evidence="18">
    <location>
        <begin position="521"/>
        <end position="545"/>
    </location>
</feature>
<dbReference type="GO" id="GO:0046872">
    <property type="term" value="F:metal ion binding"/>
    <property type="evidence" value="ECO:0007669"/>
    <property type="project" value="UniProtKB-KW"/>
</dbReference>
<evidence type="ECO:0000256" key="12">
    <source>
        <dbReference type="ARBA" id="ARBA00022989"/>
    </source>
</evidence>
<dbReference type="InterPro" id="IPR006068">
    <property type="entry name" value="ATPase_P-typ_cation-transptr_C"/>
</dbReference>
<dbReference type="FunFam" id="3.40.50.1000:FF:000018">
    <property type="entry name" value="Calcium-transporting ATPase"/>
    <property type="match status" value="1"/>
</dbReference>
<feature type="region of interest" description="Disordered" evidence="19">
    <location>
        <begin position="259"/>
        <end position="285"/>
    </location>
</feature>
<feature type="transmembrane region" description="Helical" evidence="18">
    <location>
        <begin position="557"/>
        <end position="588"/>
    </location>
</feature>
<dbReference type="InterPro" id="IPR004014">
    <property type="entry name" value="ATPase_P-typ_cation-transptr_N"/>
</dbReference>
<dbReference type="GO" id="GO:0005524">
    <property type="term" value="F:ATP binding"/>
    <property type="evidence" value="ECO:0007669"/>
    <property type="project" value="UniProtKB-KW"/>
</dbReference>
<feature type="domain" description="Cation-transporting P-type ATPase N-terminal" evidence="22">
    <location>
        <begin position="285"/>
        <end position="330"/>
    </location>
</feature>
<evidence type="ECO:0000256" key="16">
    <source>
        <dbReference type="ARBA" id="ARBA00048694"/>
    </source>
</evidence>
<gene>
    <name evidence="23" type="ORF">MPDQ_004012</name>
</gene>
<keyword evidence="14 18" id="KW-0472">Membrane</keyword>
<feature type="compositionally biased region" description="Polar residues" evidence="19">
    <location>
        <begin position="645"/>
        <end position="664"/>
    </location>
</feature>
<feature type="compositionally biased region" description="Basic and acidic residues" evidence="19">
    <location>
        <begin position="10"/>
        <end position="23"/>
    </location>
</feature>
<feature type="compositionally biased region" description="Polar residues" evidence="19">
    <location>
        <begin position="149"/>
        <end position="175"/>
    </location>
</feature>
<feature type="compositionally biased region" description="Polar residues" evidence="19">
    <location>
        <begin position="98"/>
        <end position="127"/>
    </location>
</feature>
<dbReference type="FunFam" id="2.70.150.10:FF:000028">
    <property type="entry name" value="Calcium-transporting ATPase"/>
    <property type="match status" value="1"/>
</dbReference>
<evidence type="ECO:0000256" key="19">
    <source>
        <dbReference type="SAM" id="MobiDB-lite"/>
    </source>
</evidence>
<evidence type="ECO:0000256" key="2">
    <source>
        <dbReference type="ARBA" id="ARBA00022448"/>
    </source>
</evidence>
<evidence type="ECO:0000256" key="13">
    <source>
        <dbReference type="ARBA" id="ARBA00023065"/>
    </source>
</evidence>
<dbReference type="InterPro" id="IPR023214">
    <property type="entry name" value="HAD_sf"/>
</dbReference>
<sequence>MSDSRPNGDGSDKAKAPLRRERAPTITIDTSAVNSAPDSSQPPVQVFPTPPRPSLSVLTDTAEATDSSTLLNSSNNASPSDIRTPSLRSFGSDRESRPTSPHNVSSPTSKQPESHSNFLSVPQTRSRGNSLESESSTHSGSSYEGDTYVPTSSHNSSPSTDTGKKNSSSALTNVISDEDALKPDPGREEDFQVENNKFAFSPGQLNKLLDPKSLGAFHALGGLRGLEKGLRTDVHSGLSLDEGPLDGAITFEDAISPSHPQSLPKGVSEDLPPSGPSGSSSQHDGAFADRKRVFGINKLPEKKIKTIWELAWIAYNDKVLILLTIAAIISLALGIYQSVSATDGEARVQWVEGVAIIVAILIVVVVGAANDWQKERQFVKLNKKKEDRLVKVIRSGRTEEISIFDVLVGDVMHLEPGDMVPVDGIFIKGHNVKCDESSATGESDVLRKTPAEEVYRAIEQHEDLSKKDPFIISGAKVSEGVGTFLVTAVGMHSSYGKTMMSLHDEGQTTPLQFKLNILAEYIAKLGLASGLLLFVVLFIKFLATLHDKHGSSEKGQAFLQIFIVSVTIIVVAVPEGLPLAVTLALAFATTRMLKDNNLVRLLRACETMGNATTICSDKTGTLTENKMTAVAGALGVATRFGDKSNTATQNGVGTENNTDSSTGGASPADFAARISPSVKELLLQSIVLNSTAFEGEQEGVFTFIGSKTETALLSFARNYLGMGSVSEARSNARVAQMVPFDSGRKCMAVVIKLDNGKYRMLVKGASEILLGKCTRIINDATKELADLPLSEKERSTLENLTNTYATRSLRTIGLVYRDFDQWPPRGAPTQEDDRSVVVFDAIFKDMVSLGIVGIQDPLREGVADAVHQCQRAGVFVRMVTGDNINTAKAIAQECGIFTPGGIAIEGPKFRRLSPQQMNQIIPRLQVVARSSPDDKKILVSQLRKLGETVAVTGDGTNDAQALKTADVGFSMGITGTEVAKEASDIILMDDNFTSIVKAMAWGRTVNDAVKKFLQFQITVNITAVILTFVSAVASGDENSVLTAVQLLWVNLIMDTFAALALATDTPTHTVLDRRPEPKSAPLITLTMWKMIIGQCIYQLVVTFVLNFAGMSIFHYKTDRILRTVVFNTFVWMQIFNQYNCRRIDNGLNIFEGMLKNRYFLGIQCIIVGGQILIIFVGGQAFSVTRLNGAQWAVGLVLGVISIPVAIVIRLVPDEFIRKLIPTFWNRKKGPELIVSDEDTKYLWNPALEEIRDQLTFIKTVRGGRLRHLKHKLQHPQEFLPRSRSGSRSRDNSVPATPVGDDSAGSSQPPPSPDSRSRESRSRRRTHSRSSSAFGPAAAMAGVVAGSIAGWSPIERQHGETDSIRFAGNGPHGGLDNQEGIEVHPDTAPDDKVIGDYSASSKVPPSQNPDLIPFFEHAPPDLTPSNNSRRSLSRRSRSSHQSQT</sequence>
<feature type="compositionally biased region" description="Low complexity" evidence="19">
    <location>
        <begin position="128"/>
        <end position="145"/>
    </location>
</feature>
<dbReference type="SUPFAM" id="SSF81665">
    <property type="entry name" value="Calcium ATPase, transmembrane domain M"/>
    <property type="match status" value="1"/>
</dbReference>
<dbReference type="GO" id="GO:0005774">
    <property type="term" value="C:vacuolar membrane"/>
    <property type="evidence" value="ECO:0007669"/>
    <property type="project" value="UniProtKB-SubCell"/>
</dbReference>
<dbReference type="PRINTS" id="PR00119">
    <property type="entry name" value="CATATPASE"/>
</dbReference>
<feature type="compositionally biased region" description="Basic and acidic residues" evidence="19">
    <location>
        <begin position="179"/>
        <end position="190"/>
    </location>
</feature>
<protein>
    <recommendedName>
        <fullName evidence="18">Calcium-transporting ATPase</fullName>
        <ecNumber evidence="18">7.2.2.10</ecNumber>
    </recommendedName>
</protein>
<comment type="function">
    <text evidence="18">Catalyzes the hydrolysis of ATP coupled with the transport of calcium.</text>
</comment>
<dbReference type="SUPFAM" id="SSF81660">
    <property type="entry name" value="Metal cation-transporting ATPase, ATP-binding domain N"/>
    <property type="match status" value="1"/>
</dbReference>
<reference evidence="23 24" key="1">
    <citation type="submission" date="2019-06" db="EMBL/GenBank/DDBJ databases">
        <title>Wine fermentation using esterase from Monascus purpureus.</title>
        <authorList>
            <person name="Geng C."/>
            <person name="Zhang Y."/>
        </authorList>
    </citation>
    <scope>NUCLEOTIDE SEQUENCE [LARGE SCALE GENOMIC DNA]</scope>
    <source>
        <strain evidence="23">HQ1</strain>
    </source>
</reference>
<keyword evidence="12 18" id="KW-1133">Transmembrane helix</keyword>
<feature type="transmembrane region" description="Helical" evidence="18">
    <location>
        <begin position="1189"/>
        <end position="1211"/>
    </location>
</feature>
<dbReference type="InterPro" id="IPR018303">
    <property type="entry name" value="ATPase_P-typ_P_site"/>
</dbReference>
<evidence type="ECO:0000256" key="8">
    <source>
        <dbReference type="ARBA" id="ARBA00022837"/>
    </source>
</evidence>
<evidence type="ECO:0000256" key="4">
    <source>
        <dbReference type="ARBA" id="ARBA00022568"/>
    </source>
</evidence>
<feature type="domain" description="P-type ATPase A" evidence="20">
    <location>
        <begin position="387"/>
        <end position="500"/>
    </location>
</feature>
<keyword evidence="5 18" id="KW-0812">Transmembrane</keyword>
<feature type="region of interest" description="Disordered" evidence="19">
    <location>
        <begin position="645"/>
        <end position="666"/>
    </location>
</feature>
<evidence type="ECO:0000256" key="7">
    <source>
        <dbReference type="ARBA" id="ARBA00022741"/>
    </source>
</evidence>
<feature type="region of interest" description="Disordered" evidence="19">
    <location>
        <begin position="1361"/>
        <end position="1443"/>
    </location>
</feature>
<dbReference type="Gene3D" id="2.70.150.10">
    <property type="entry name" value="Calcium-transporting ATPase, cytoplasmic transduction domain A"/>
    <property type="match status" value="1"/>
</dbReference>
<dbReference type="InterPro" id="IPR001757">
    <property type="entry name" value="P_typ_ATPase"/>
</dbReference>
<evidence type="ECO:0000256" key="18">
    <source>
        <dbReference type="RuleBase" id="RU361146"/>
    </source>
</evidence>
<keyword evidence="4 18" id="KW-0109">Calcium transport</keyword>
<dbReference type="EMBL" id="VIFY01000251">
    <property type="protein sequence ID" value="TQB68107.1"/>
    <property type="molecule type" value="Genomic_DNA"/>
</dbReference>
<comment type="function">
    <text evidence="17">This magnesium-dependent enzyme catalyzes the hydrolysis of ATP coupled with the transport of calcium. Transports the calcium to the vacuole and participates in the control of the cytosolic free calcium.</text>
</comment>
<keyword evidence="9 18" id="KW-0067">ATP-binding</keyword>
<dbReference type="SUPFAM" id="SSF56784">
    <property type="entry name" value="HAD-like"/>
    <property type="match status" value="1"/>
</dbReference>
<comment type="caution">
    <text evidence="23">The sequence shown here is derived from an EMBL/GenBank/DDBJ whole genome shotgun (WGS) entry which is preliminary data.</text>
</comment>
<dbReference type="InterPro" id="IPR023298">
    <property type="entry name" value="ATPase_P-typ_TM_dom_sf"/>
</dbReference>
<evidence type="ECO:0000256" key="10">
    <source>
        <dbReference type="ARBA" id="ARBA00022842"/>
    </source>
</evidence>
<dbReference type="GO" id="GO:0005388">
    <property type="term" value="F:P-type calcium transporter activity"/>
    <property type="evidence" value="ECO:0007669"/>
    <property type="project" value="UniProtKB-EC"/>
</dbReference>
<feature type="transmembrane region" description="Helical" evidence="18">
    <location>
        <begin position="319"/>
        <end position="338"/>
    </location>
</feature>
<evidence type="ECO:0000256" key="14">
    <source>
        <dbReference type="ARBA" id="ARBA00023136"/>
    </source>
</evidence>
<proteinExistence type="inferred from homology"/>
<dbReference type="STRING" id="5098.A0A507QMB2"/>
<feature type="region of interest" description="Disordered" evidence="19">
    <location>
        <begin position="1271"/>
        <end position="1336"/>
    </location>
</feature>
<dbReference type="Gene3D" id="3.40.50.1000">
    <property type="entry name" value="HAD superfamily/HAD-like"/>
    <property type="match status" value="1"/>
</dbReference>
<evidence type="ECO:0000256" key="15">
    <source>
        <dbReference type="ARBA" id="ARBA00038148"/>
    </source>
</evidence>
<keyword evidence="2 18" id="KW-0813">Transport</keyword>
<evidence type="ECO:0000256" key="3">
    <source>
        <dbReference type="ARBA" id="ARBA00022554"/>
    </source>
</evidence>
<evidence type="ECO:0000259" key="22">
    <source>
        <dbReference type="Pfam" id="PF00690"/>
    </source>
</evidence>
<dbReference type="Pfam" id="PF00690">
    <property type="entry name" value="Cation_ATPase_N"/>
    <property type="match status" value="1"/>
</dbReference>
<dbReference type="Gene3D" id="3.40.1110.10">
    <property type="entry name" value="Calcium-transporting ATPase, cytoplasmic domain N"/>
    <property type="match status" value="1"/>
</dbReference>
<feature type="transmembrane region" description="Helical" evidence="18">
    <location>
        <begin position="1012"/>
        <end position="1033"/>
    </location>
</feature>
<dbReference type="Pfam" id="PF00689">
    <property type="entry name" value="Cation_ATPase_C"/>
    <property type="match status" value="1"/>
</dbReference>
<keyword evidence="24" id="KW-1185">Reference proteome</keyword>
<dbReference type="PANTHER" id="PTHR24093:SF369">
    <property type="entry name" value="CALCIUM-TRANSPORTING ATPASE"/>
    <property type="match status" value="1"/>
</dbReference>
<feature type="transmembrane region" description="Helical" evidence="18">
    <location>
        <begin position="1332"/>
        <end position="1353"/>
    </location>
</feature>
<dbReference type="PROSITE" id="PS00154">
    <property type="entry name" value="ATPASE_E1_E2"/>
    <property type="match status" value="1"/>
</dbReference>
<accession>A0A507QMB2</accession>
<organism evidence="23 24">
    <name type="scientific">Monascus purpureus</name>
    <name type="common">Red mold</name>
    <name type="synonym">Monascus anka</name>
    <dbReference type="NCBI Taxonomy" id="5098"/>
    <lineage>
        <taxon>Eukaryota</taxon>
        <taxon>Fungi</taxon>
        <taxon>Dikarya</taxon>
        <taxon>Ascomycota</taxon>
        <taxon>Pezizomycotina</taxon>
        <taxon>Eurotiomycetes</taxon>
        <taxon>Eurotiomycetidae</taxon>
        <taxon>Eurotiales</taxon>
        <taxon>Aspergillaceae</taxon>
        <taxon>Monascus</taxon>
    </lineage>
</organism>
<evidence type="ECO:0000313" key="23">
    <source>
        <dbReference type="EMBL" id="TQB68107.1"/>
    </source>
</evidence>